<protein>
    <submittedName>
        <fullName evidence="5">MarR family winged helix-turn-helix transcriptional regulator</fullName>
    </submittedName>
</protein>
<keyword evidence="6" id="KW-1185">Reference proteome</keyword>
<keyword evidence="2" id="KW-0238">DNA-binding</keyword>
<feature type="domain" description="HTH marR-type" evidence="4">
    <location>
        <begin position="18"/>
        <end position="154"/>
    </location>
</feature>
<evidence type="ECO:0000313" key="5">
    <source>
        <dbReference type="EMBL" id="MFB0833803.1"/>
    </source>
</evidence>
<sequence>MARNDSTAATPGANRLLVSDLAQDLSFLVARLRSQGSAAANTRLAPLGLKVRSYSVLSLACGDPAPTQRELAEFLWLDPSQIVALVDGLEGGGLVHRETDPSDRRSKLVVGTPRGRELCARARAAASAAEDDSLRALGAAERATLRALLARAAFGPED</sequence>
<dbReference type="PROSITE" id="PS50995">
    <property type="entry name" value="HTH_MARR_2"/>
    <property type="match status" value="1"/>
</dbReference>
<keyword evidence="3" id="KW-0804">Transcription</keyword>
<dbReference type="InterPro" id="IPR039422">
    <property type="entry name" value="MarR/SlyA-like"/>
</dbReference>
<gene>
    <name evidence="5" type="ORF">ACETWP_04315</name>
</gene>
<reference evidence="5 6" key="1">
    <citation type="submission" date="2024-09" db="EMBL/GenBank/DDBJ databases">
        <authorList>
            <person name="Salinas-Garcia M.A."/>
            <person name="Prieme A."/>
        </authorList>
    </citation>
    <scope>NUCLEOTIDE SEQUENCE [LARGE SCALE GENOMIC DNA]</scope>
    <source>
        <strain evidence="5 6">DSM 21081</strain>
    </source>
</reference>
<evidence type="ECO:0000259" key="4">
    <source>
        <dbReference type="PROSITE" id="PS50995"/>
    </source>
</evidence>
<dbReference type="SUPFAM" id="SSF46785">
    <property type="entry name" value="Winged helix' DNA-binding domain"/>
    <property type="match status" value="1"/>
</dbReference>
<evidence type="ECO:0000256" key="1">
    <source>
        <dbReference type="ARBA" id="ARBA00023015"/>
    </source>
</evidence>
<dbReference type="PRINTS" id="PR00598">
    <property type="entry name" value="HTHMARR"/>
</dbReference>
<dbReference type="PANTHER" id="PTHR33164">
    <property type="entry name" value="TRANSCRIPTIONAL REGULATOR, MARR FAMILY"/>
    <property type="match status" value="1"/>
</dbReference>
<dbReference type="Pfam" id="PF01047">
    <property type="entry name" value="MarR"/>
    <property type="match status" value="1"/>
</dbReference>
<comment type="caution">
    <text evidence="5">The sequence shown here is derived from an EMBL/GenBank/DDBJ whole genome shotgun (WGS) entry which is preliminary data.</text>
</comment>
<dbReference type="InterPro" id="IPR036388">
    <property type="entry name" value="WH-like_DNA-bd_sf"/>
</dbReference>
<evidence type="ECO:0000256" key="2">
    <source>
        <dbReference type="ARBA" id="ARBA00023125"/>
    </source>
</evidence>
<organism evidence="5 6">
    <name type="scientific">Arthrobacter halodurans</name>
    <dbReference type="NCBI Taxonomy" id="516699"/>
    <lineage>
        <taxon>Bacteria</taxon>
        <taxon>Bacillati</taxon>
        <taxon>Actinomycetota</taxon>
        <taxon>Actinomycetes</taxon>
        <taxon>Micrococcales</taxon>
        <taxon>Micrococcaceae</taxon>
        <taxon>Arthrobacter</taxon>
    </lineage>
</organism>
<evidence type="ECO:0000256" key="3">
    <source>
        <dbReference type="ARBA" id="ARBA00023163"/>
    </source>
</evidence>
<dbReference type="SMART" id="SM00347">
    <property type="entry name" value="HTH_MARR"/>
    <property type="match status" value="1"/>
</dbReference>
<proteinExistence type="predicted"/>
<keyword evidence="1" id="KW-0805">Transcription regulation</keyword>
<evidence type="ECO:0000313" key="6">
    <source>
        <dbReference type="Proteomes" id="UP001575652"/>
    </source>
</evidence>
<dbReference type="RefSeq" id="WP_373970964.1">
    <property type="nucleotide sequence ID" value="NZ_JBHDLJ010000002.1"/>
</dbReference>
<dbReference type="InterPro" id="IPR000835">
    <property type="entry name" value="HTH_MarR-typ"/>
</dbReference>
<dbReference type="Gene3D" id="1.10.10.10">
    <property type="entry name" value="Winged helix-like DNA-binding domain superfamily/Winged helix DNA-binding domain"/>
    <property type="match status" value="1"/>
</dbReference>
<dbReference type="InterPro" id="IPR036390">
    <property type="entry name" value="WH_DNA-bd_sf"/>
</dbReference>
<name>A0ABV4ULK7_9MICC</name>
<dbReference type="PANTHER" id="PTHR33164:SF64">
    <property type="entry name" value="TRANSCRIPTIONAL REGULATOR SLYA"/>
    <property type="match status" value="1"/>
</dbReference>
<accession>A0ABV4ULK7</accession>
<dbReference type="EMBL" id="JBHDLJ010000002">
    <property type="protein sequence ID" value="MFB0833803.1"/>
    <property type="molecule type" value="Genomic_DNA"/>
</dbReference>
<dbReference type="Proteomes" id="UP001575652">
    <property type="component" value="Unassembled WGS sequence"/>
</dbReference>